<dbReference type="EMBL" id="AAMS01000010">
    <property type="protein sequence ID" value="EAQ05343.1"/>
    <property type="molecule type" value="Genomic_DNA"/>
</dbReference>
<dbReference type="Proteomes" id="UP000004507">
    <property type="component" value="Unassembled WGS sequence"/>
</dbReference>
<organism evidence="1 2">
    <name type="scientific">Yoonia vestfoldensis SKA53</name>
    <dbReference type="NCBI Taxonomy" id="314232"/>
    <lineage>
        <taxon>Bacteria</taxon>
        <taxon>Pseudomonadati</taxon>
        <taxon>Pseudomonadota</taxon>
        <taxon>Alphaproteobacteria</taxon>
        <taxon>Rhodobacterales</taxon>
        <taxon>Paracoccaceae</taxon>
        <taxon>Yoonia</taxon>
    </lineage>
</organism>
<gene>
    <name evidence="1" type="ORF">SKA53_00165</name>
</gene>
<dbReference type="OrthoDB" id="9832542at2"/>
<protein>
    <submittedName>
        <fullName evidence="1">Uncharacterized protein</fullName>
    </submittedName>
</protein>
<keyword evidence="2" id="KW-1185">Reference proteome</keyword>
<accession>A3V8Y0</accession>
<dbReference type="RefSeq" id="WP_007203994.1">
    <property type="nucleotide sequence ID" value="NZ_CH672414.1"/>
</dbReference>
<comment type="caution">
    <text evidence="1">The sequence shown here is derived from an EMBL/GenBank/DDBJ whole genome shotgun (WGS) entry which is preliminary data.</text>
</comment>
<reference evidence="1 2" key="1">
    <citation type="submission" date="2006-01" db="EMBL/GenBank/DDBJ databases">
        <authorList>
            <person name="Hagstrom A."/>
            <person name="Ferriera S."/>
            <person name="Johnson J."/>
            <person name="Kravitz S."/>
            <person name="Halpern A."/>
            <person name="Remington K."/>
            <person name="Beeson K."/>
            <person name="Tran B."/>
            <person name="Rogers Y.-H."/>
            <person name="Friedman R."/>
            <person name="Venter J.C."/>
        </authorList>
    </citation>
    <scope>NUCLEOTIDE SEQUENCE [LARGE SCALE GENOMIC DNA]</scope>
    <source>
        <strain evidence="1 2">SKA53</strain>
    </source>
</reference>
<evidence type="ECO:0000313" key="2">
    <source>
        <dbReference type="Proteomes" id="UP000004507"/>
    </source>
</evidence>
<evidence type="ECO:0000313" key="1">
    <source>
        <dbReference type="EMBL" id="EAQ05343.1"/>
    </source>
</evidence>
<dbReference type="HOGENOM" id="CLU_1667259_0_0_5"/>
<dbReference type="STRING" id="314232.SKA53_00165"/>
<proteinExistence type="predicted"/>
<dbReference type="AlphaFoldDB" id="A3V8Y0"/>
<sequence length="158" mass="17610">MSSIQNDPSKQSVIREIAYVRAMGAVDHTLRASANLGVYEFILLLLEQGEPGLPLYATLDRVKSRYTTRSGMIKRIAELRKQGLLIERKGKKQSEVLLQPSQELVDQLLPILGIRGDAQRVNYSGVTLCQIPDESKEMRISTILSADTKSSLTLLRQA</sequence>
<name>A3V8Y0_9RHOB</name>